<keyword evidence="4" id="KW-1185">Reference proteome</keyword>
<proteinExistence type="predicted"/>
<dbReference type="AlphaFoldDB" id="A0A1G9H1Q9"/>
<feature type="coiled-coil region" evidence="1">
    <location>
        <begin position="261"/>
        <end position="295"/>
    </location>
</feature>
<sequence>MKVEKQLPAVATIDSRERRQAVLPDAPATVSRKAPANPVDTHRAERAAGKNANFNLQLNQQLSSMQSADSYLGELADRLAQLKLSLGRELSNSQPGAREAVKQAMQQADSLLRQRAERSGNSLDASFKLRLNEPVRSRFSLEGLESIDAIRRAGKETLLFSGGRALAEPVAVVLDEDMSEQQILRRFNASLGQSGIRAELDAGGAVKFTAKESDWQQLKGQLAVQGEGKLFAKGKPTRLDSHEDELLSLPADSSLDSFRELRRVLDDVVRALDKIASLREQLSHRQEEIREFLARQSHQDEKQWAQDYASLVFNLMRQSPSSYAAVTQTVIAQANINRFTVVSLLS</sequence>
<organism evidence="3 4">
    <name type="scientific">Pseudomonas indica</name>
    <dbReference type="NCBI Taxonomy" id="137658"/>
    <lineage>
        <taxon>Bacteria</taxon>
        <taxon>Pseudomonadati</taxon>
        <taxon>Pseudomonadota</taxon>
        <taxon>Gammaproteobacteria</taxon>
        <taxon>Pseudomonadales</taxon>
        <taxon>Pseudomonadaceae</taxon>
        <taxon>Pseudomonas</taxon>
    </lineage>
</organism>
<keyword evidence="1" id="KW-0175">Coiled coil</keyword>
<dbReference type="STRING" id="137658.SAMN05216186_11470"/>
<protein>
    <recommendedName>
        <fullName evidence="5">Flagellar hook-associated protein</fullName>
    </recommendedName>
</protein>
<dbReference type="Proteomes" id="UP000198706">
    <property type="component" value="Unassembled WGS sequence"/>
</dbReference>
<evidence type="ECO:0000256" key="1">
    <source>
        <dbReference type="SAM" id="Coils"/>
    </source>
</evidence>
<dbReference type="EMBL" id="FNFD01000014">
    <property type="protein sequence ID" value="SDL06493.1"/>
    <property type="molecule type" value="Genomic_DNA"/>
</dbReference>
<evidence type="ECO:0000256" key="2">
    <source>
        <dbReference type="SAM" id="MobiDB-lite"/>
    </source>
</evidence>
<evidence type="ECO:0000313" key="3">
    <source>
        <dbReference type="EMBL" id="SDL06493.1"/>
    </source>
</evidence>
<feature type="region of interest" description="Disordered" evidence="2">
    <location>
        <begin position="1"/>
        <end position="48"/>
    </location>
</feature>
<evidence type="ECO:0000313" key="4">
    <source>
        <dbReference type="Proteomes" id="UP000198706"/>
    </source>
</evidence>
<name>A0A1G9H1Q9_9PSED</name>
<dbReference type="RefSeq" id="WP_084337993.1">
    <property type="nucleotide sequence ID" value="NZ_CBKZNZ010000041.1"/>
</dbReference>
<gene>
    <name evidence="3" type="ORF">SAMN05216186_11470</name>
</gene>
<evidence type="ECO:0008006" key="5">
    <source>
        <dbReference type="Google" id="ProtNLM"/>
    </source>
</evidence>
<accession>A0A1G9H1Q9</accession>
<reference evidence="3 4" key="1">
    <citation type="submission" date="2016-10" db="EMBL/GenBank/DDBJ databases">
        <authorList>
            <person name="de Groot N.N."/>
        </authorList>
    </citation>
    <scope>NUCLEOTIDE SEQUENCE [LARGE SCALE GENOMIC DNA]</scope>
    <source>
        <strain evidence="3 4">JCM 21544</strain>
    </source>
</reference>